<comment type="caution">
    <text evidence="2">The sequence shown here is derived from an EMBL/GenBank/DDBJ whole genome shotgun (WGS) entry which is preliminary data.</text>
</comment>
<gene>
    <name evidence="2" type="ORF">IWW36_000893</name>
</gene>
<organism evidence="2 3">
    <name type="scientific">Coemansia brasiliensis</name>
    <dbReference type="NCBI Taxonomy" id="2650707"/>
    <lineage>
        <taxon>Eukaryota</taxon>
        <taxon>Fungi</taxon>
        <taxon>Fungi incertae sedis</taxon>
        <taxon>Zoopagomycota</taxon>
        <taxon>Kickxellomycotina</taxon>
        <taxon>Kickxellomycetes</taxon>
        <taxon>Kickxellales</taxon>
        <taxon>Kickxellaceae</taxon>
        <taxon>Coemansia</taxon>
    </lineage>
</organism>
<dbReference type="GO" id="GO:0010890">
    <property type="term" value="P:positive regulation of triglyceride storage"/>
    <property type="evidence" value="ECO:0007669"/>
    <property type="project" value="TreeGrafter"/>
</dbReference>
<dbReference type="EMBL" id="JANBUW010000009">
    <property type="protein sequence ID" value="KAJ2851748.1"/>
    <property type="molecule type" value="Genomic_DNA"/>
</dbReference>
<protein>
    <recommendedName>
        <fullName evidence="4">Perilipin-2</fullName>
    </recommendedName>
</protein>
<evidence type="ECO:0000313" key="2">
    <source>
        <dbReference type="EMBL" id="KAJ2851748.1"/>
    </source>
</evidence>
<dbReference type="GO" id="GO:0019915">
    <property type="term" value="P:lipid storage"/>
    <property type="evidence" value="ECO:0007669"/>
    <property type="project" value="TreeGrafter"/>
</dbReference>
<name>A0A9W8ICP6_9FUNG</name>
<feature type="region of interest" description="Disordered" evidence="1">
    <location>
        <begin position="1"/>
        <end position="45"/>
    </location>
</feature>
<dbReference type="GO" id="GO:0005811">
    <property type="term" value="C:lipid droplet"/>
    <property type="evidence" value="ECO:0007669"/>
    <property type="project" value="TreeGrafter"/>
</dbReference>
<proteinExistence type="predicted"/>
<sequence length="363" mass="39350">MSTVLTPVEGEPSIGSNGKGADAPNGPSLEDSHSETSTIDSDSEDRVEPAGLMFFTRLYELPVVNDTVTNVRKIAESNRYTAAIISYAEKAGGLAEKSLHVLKPVERPIAALDGYATRSLQCIENRYPIVTQPTSDVVNAMHSQAKAAEQRYPVIARTFAVAKSAANSAIDRVDYLVDYVLPPTDSDSSDSSDEPKEPASEQTENAAAETSPLGKVTILVHKVPQRLRKYYSNQLQASKSAVSGLKQSVSDTAHVYESEISDRSYRLLGSVQDRLYTTVAAIPSYLPQFAQQYYMQGKEIVVTKASKLHAEYSRTDCDARTKVLNLILISGEQVPVLEGITARIFGKAMGTDSAKSSPEAAEH</sequence>
<dbReference type="PANTHER" id="PTHR14024:SF49">
    <property type="entry name" value="LIPID STORAGE DROPLETS SURFACE-BINDING PROTEIN 1"/>
    <property type="match status" value="1"/>
</dbReference>
<feature type="region of interest" description="Disordered" evidence="1">
    <location>
        <begin position="184"/>
        <end position="209"/>
    </location>
</feature>
<dbReference type="GO" id="GO:0005829">
    <property type="term" value="C:cytosol"/>
    <property type="evidence" value="ECO:0007669"/>
    <property type="project" value="TreeGrafter"/>
</dbReference>
<dbReference type="PANTHER" id="PTHR14024">
    <property type="entry name" value="PERILIPIN"/>
    <property type="match status" value="1"/>
</dbReference>
<reference evidence="2" key="1">
    <citation type="submission" date="2022-07" db="EMBL/GenBank/DDBJ databases">
        <title>Phylogenomic reconstructions and comparative analyses of Kickxellomycotina fungi.</title>
        <authorList>
            <person name="Reynolds N.K."/>
            <person name="Stajich J.E."/>
            <person name="Barry K."/>
            <person name="Grigoriev I.V."/>
            <person name="Crous P."/>
            <person name="Smith M.E."/>
        </authorList>
    </citation>
    <scope>NUCLEOTIDE SEQUENCE</scope>
    <source>
        <strain evidence="2">NRRL 1566</strain>
    </source>
</reference>
<dbReference type="AlphaFoldDB" id="A0A9W8ICP6"/>
<dbReference type="OrthoDB" id="376826at2759"/>
<evidence type="ECO:0008006" key="4">
    <source>
        <dbReference type="Google" id="ProtNLM"/>
    </source>
</evidence>
<dbReference type="Proteomes" id="UP001139887">
    <property type="component" value="Unassembled WGS sequence"/>
</dbReference>
<accession>A0A9W8ICP6</accession>
<evidence type="ECO:0000313" key="3">
    <source>
        <dbReference type="Proteomes" id="UP001139887"/>
    </source>
</evidence>
<evidence type="ECO:0000256" key="1">
    <source>
        <dbReference type="SAM" id="MobiDB-lite"/>
    </source>
</evidence>
<keyword evidence="3" id="KW-1185">Reference proteome</keyword>